<dbReference type="SMART" id="SM00460">
    <property type="entry name" value="TGc"/>
    <property type="match status" value="1"/>
</dbReference>
<dbReference type="PANTHER" id="PTHR42736">
    <property type="entry name" value="PROTEIN-GLUTAMINE GAMMA-GLUTAMYLTRANSFERASE"/>
    <property type="match status" value="1"/>
</dbReference>
<feature type="domain" description="Transglutaminase-like" evidence="2">
    <location>
        <begin position="403"/>
        <end position="474"/>
    </location>
</feature>
<dbReference type="Pfam" id="PF01841">
    <property type="entry name" value="Transglut_core"/>
    <property type="match status" value="1"/>
</dbReference>
<dbReference type="EMBL" id="CP133720">
    <property type="protein sequence ID" value="WMW79376.1"/>
    <property type="molecule type" value="Genomic_DNA"/>
</dbReference>
<evidence type="ECO:0000313" key="3">
    <source>
        <dbReference type="EMBL" id="WMW79376.1"/>
    </source>
</evidence>
<keyword evidence="1" id="KW-0812">Transmembrane</keyword>
<keyword evidence="1" id="KW-0472">Membrane</keyword>
<name>A0ABY9RH04_9BURK</name>
<feature type="transmembrane region" description="Helical" evidence="1">
    <location>
        <begin position="50"/>
        <end position="70"/>
    </location>
</feature>
<reference evidence="3" key="1">
    <citation type="submission" date="2023-09" db="EMBL/GenBank/DDBJ databases">
        <title>Undibacterium sp. 20NA77.5 isolated from freshwater.</title>
        <authorList>
            <person name="Le V."/>
            <person name="Ko S.-R."/>
            <person name="Ahn C.-Y."/>
            <person name="Oh H.-M."/>
        </authorList>
    </citation>
    <scope>NUCLEOTIDE SEQUENCE</scope>
    <source>
        <strain evidence="3">20NA77.5</strain>
    </source>
</reference>
<accession>A0ABY9RH04</accession>
<dbReference type="InterPro" id="IPR021878">
    <property type="entry name" value="TgpA_N"/>
</dbReference>
<organism evidence="3 4">
    <name type="scientific">Undibacterium cyanobacteriorum</name>
    <dbReference type="NCBI Taxonomy" id="3073561"/>
    <lineage>
        <taxon>Bacteria</taxon>
        <taxon>Pseudomonadati</taxon>
        <taxon>Pseudomonadota</taxon>
        <taxon>Betaproteobacteria</taxon>
        <taxon>Burkholderiales</taxon>
        <taxon>Oxalobacteraceae</taxon>
        <taxon>Undibacterium</taxon>
    </lineage>
</organism>
<feature type="transmembrane region" description="Helical" evidence="1">
    <location>
        <begin position="102"/>
        <end position="118"/>
    </location>
</feature>
<dbReference type="RefSeq" id="WP_309480874.1">
    <property type="nucleotide sequence ID" value="NZ_CP133720.1"/>
</dbReference>
<dbReference type="PROSITE" id="PS51257">
    <property type="entry name" value="PROKAR_LIPOPROTEIN"/>
    <property type="match status" value="1"/>
</dbReference>
<dbReference type="Proteomes" id="UP001181355">
    <property type="component" value="Chromosome"/>
</dbReference>
<dbReference type="PANTHER" id="PTHR42736:SF1">
    <property type="entry name" value="PROTEIN-GLUTAMINE GAMMA-GLUTAMYLTRANSFERASE"/>
    <property type="match status" value="1"/>
</dbReference>
<dbReference type="Gene3D" id="3.10.620.30">
    <property type="match status" value="1"/>
</dbReference>
<dbReference type="Pfam" id="PF13559">
    <property type="entry name" value="DUF4129"/>
    <property type="match status" value="1"/>
</dbReference>
<dbReference type="InterPro" id="IPR052901">
    <property type="entry name" value="Bact_TGase-like"/>
</dbReference>
<proteinExistence type="predicted"/>
<feature type="transmembrane region" description="Helical" evidence="1">
    <location>
        <begin position="551"/>
        <end position="571"/>
    </location>
</feature>
<evidence type="ECO:0000256" key="1">
    <source>
        <dbReference type="SAM" id="Phobius"/>
    </source>
</evidence>
<evidence type="ECO:0000259" key="2">
    <source>
        <dbReference type="SMART" id="SM00460"/>
    </source>
</evidence>
<protein>
    <submittedName>
        <fullName evidence="3">DUF3488 and transglutaminase-like domain-containing protein</fullName>
    </submittedName>
</protein>
<feature type="transmembrane region" description="Helical" evidence="1">
    <location>
        <begin position="158"/>
        <end position="177"/>
    </location>
</feature>
<keyword evidence="4" id="KW-1185">Reference proteome</keyword>
<feature type="transmembrane region" description="Helical" evidence="1">
    <location>
        <begin position="124"/>
        <end position="146"/>
    </location>
</feature>
<sequence length="659" mass="74546">MSREKTDTLFLVGACLLVISNHFSSALPWITLSSCSLMLARAWLTFSGRALPRNLILVPIALLLMGGIFYSYRSFFGREAGVAMLILLLACKMLEMHARRDLFVVVFLGFFLILTSFFDSQSLLSALQVSVSALALLMAQLSYQFHTRTMPPLKRLRMVGKIVGLSIPLTIACFFLFPRLQGPLWGLPSDANVARTGLSNSMSPGNISKLAMSEELVFRVRFFDVVPEKSKMYWRANVLDEFDGRTWTAGYSPELNKKPNRDAIQVSGKAIRHEVTIEPNGERNIFALELPNSLPQIEGNTSSLTPNAELVTSLPLQQRTRYLVTSYVDYRFESSISPASVRLNTSILRRFNPKTAEFAAQLKSQFARPQDQIRAMLNYFRSENFYYTLEPPALGRNTVDEFLFNTRSGFCEHYASSFVLVMRYLNIPARVVTGYQGGNMNTQDGYLEVRQSDAHAWAEVWLSELGWVRVDPTAAVAPDRVLKNLSATQKPGTIADLVGNVMGGNTLVNELRMRWSALNNAWNQWVLNYNETKQNGLLENLGLRDLDWTKVLTRLFLVGALILGLTALPLLRRRERRVLIDRLYSRLLDKCSRKGIAKHSHEGPRNFLLRLQATMPTTISVPQLQAIEQFIELYIASKYGRSTPAEHIAQLRRLLKQIK</sequence>
<dbReference type="InterPro" id="IPR025403">
    <property type="entry name" value="TgpA-like_C"/>
</dbReference>
<gene>
    <name evidence="3" type="ORF">RF679_12030</name>
</gene>
<dbReference type="InterPro" id="IPR038765">
    <property type="entry name" value="Papain-like_cys_pep_sf"/>
</dbReference>
<evidence type="ECO:0000313" key="4">
    <source>
        <dbReference type="Proteomes" id="UP001181355"/>
    </source>
</evidence>
<dbReference type="InterPro" id="IPR002931">
    <property type="entry name" value="Transglutaminase-like"/>
</dbReference>
<dbReference type="Pfam" id="PF11992">
    <property type="entry name" value="TgpA_N"/>
    <property type="match status" value="1"/>
</dbReference>
<dbReference type="SUPFAM" id="SSF54001">
    <property type="entry name" value="Cysteine proteinases"/>
    <property type="match status" value="1"/>
</dbReference>
<keyword evidence="1" id="KW-1133">Transmembrane helix</keyword>